<dbReference type="InterPro" id="IPR005887">
    <property type="entry name" value="GH92_a_mannosidase_put"/>
</dbReference>
<feature type="signal peptide" evidence="4">
    <location>
        <begin position="1"/>
        <end position="29"/>
    </location>
</feature>
<dbReference type="InterPro" id="IPR005084">
    <property type="entry name" value="CBM6"/>
</dbReference>
<dbReference type="InterPro" id="IPR012939">
    <property type="entry name" value="Glyco_hydro_92"/>
</dbReference>
<dbReference type="RefSeq" id="WP_156561874.1">
    <property type="nucleotide sequence ID" value="NZ_CACRTV010000058.1"/>
</dbReference>
<feature type="domain" description="CBM6" evidence="5">
    <location>
        <begin position="1389"/>
        <end position="1515"/>
    </location>
</feature>
<dbReference type="Gene3D" id="1.20.1050.60">
    <property type="entry name" value="alpha-1,2-mannosidase"/>
    <property type="match status" value="1"/>
</dbReference>
<evidence type="ECO:0000256" key="3">
    <source>
        <dbReference type="SAM" id="MobiDB-lite"/>
    </source>
</evidence>
<dbReference type="PANTHER" id="PTHR12143">
    <property type="entry name" value="PEPTIDE N-GLYCANASE PNGASE -RELATED"/>
    <property type="match status" value="1"/>
</dbReference>
<feature type="region of interest" description="Disordered" evidence="3">
    <location>
        <begin position="1146"/>
        <end position="1167"/>
    </location>
</feature>
<dbReference type="Gene3D" id="1.20.1270.70">
    <property type="entry name" value="Designed single chain three-helix bundle"/>
    <property type="match status" value="1"/>
</dbReference>
<feature type="region of interest" description="Disordered" evidence="3">
    <location>
        <begin position="1884"/>
        <end position="1918"/>
    </location>
</feature>
<dbReference type="GO" id="GO:0005829">
    <property type="term" value="C:cytosol"/>
    <property type="evidence" value="ECO:0007669"/>
    <property type="project" value="TreeGrafter"/>
</dbReference>
<dbReference type="InterPro" id="IPR008928">
    <property type="entry name" value="6-hairpin_glycosidase_sf"/>
</dbReference>
<evidence type="ECO:0000256" key="1">
    <source>
        <dbReference type="ARBA" id="ARBA00022729"/>
    </source>
</evidence>
<gene>
    <name evidence="6" type="ORF">CPLFYP93_02513</name>
</gene>
<dbReference type="GO" id="GO:0005975">
    <property type="term" value="P:carbohydrate metabolic process"/>
    <property type="evidence" value="ECO:0007669"/>
    <property type="project" value="InterPro"/>
</dbReference>
<dbReference type="Pfam" id="PF07971">
    <property type="entry name" value="Glyco_hydro_92"/>
    <property type="match status" value="1"/>
</dbReference>
<dbReference type="FunFam" id="3.30.2080.10:FF:000001">
    <property type="entry name" value="Alpha-1,2-mannosidase subfamily"/>
    <property type="match status" value="1"/>
</dbReference>
<dbReference type="Pfam" id="PF07554">
    <property type="entry name" value="FIVAR"/>
    <property type="match status" value="3"/>
</dbReference>
<dbReference type="GO" id="GO:0016798">
    <property type="term" value="F:hydrolase activity, acting on glycosyl bonds"/>
    <property type="evidence" value="ECO:0007669"/>
    <property type="project" value="UniProtKB-KW"/>
</dbReference>
<dbReference type="CDD" id="cd04084">
    <property type="entry name" value="CBM6_xylanase-like"/>
    <property type="match status" value="1"/>
</dbReference>
<dbReference type="Pfam" id="PF03422">
    <property type="entry name" value="CBM_6"/>
    <property type="match status" value="1"/>
</dbReference>
<dbReference type="Pfam" id="PF00754">
    <property type="entry name" value="F5_F8_type_C"/>
    <property type="match status" value="1"/>
</dbReference>
<dbReference type="NCBIfam" id="TIGR01180">
    <property type="entry name" value="aman2_put"/>
    <property type="match status" value="1"/>
</dbReference>
<evidence type="ECO:0000259" key="5">
    <source>
        <dbReference type="PROSITE" id="PS51175"/>
    </source>
</evidence>
<accession>A0A6N3FF43</accession>
<keyword evidence="1 4" id="KW-0732">Signal</keyword>
<dbReference type="PROSITE" id="PS51175">
    <property type="entry name" value="CBM6"/>
    <property type="match status" value="1"/>
</dbReference>
<dbReference type="SMART" id="SM00606">
    <property type="entry name" value="CBD_IV"/>
    <property type="match status" value="1"/>
</dbReference>
<reference evidence="6" key="1">
    <citation type="submission" date="2019-11" db="EMBL/GenBank/DDBJ databases">
        <authorList>
            <person name="Feng L."/>
        </authorList>
    </citation>
    <scope>NUCLEOTIDE SEQUENCE</scope>
    <source>
        <strain evidence="6">CParaputrificumLFYP93</strain>
    </source>
</reference>
<dbReference type="InterPro" id="IPR050883">
    <property type="entry name" value="PNGase"/>
</dbReference>
<dbReference type="SUPFAM" id="SSF48208">
    <property type="entry name" value="Six-hairpin glycosidases"/>
    <property type="match status" value="1"/>
</dbReference>
<feature type="compositionally biased region" description="Polar residues" evidence="3">
    <location>
        <begin position="1146"/>
        <end position="1161"/>
    </location>
</feature>
<organism evidence="6">
    <name type="scientific">Clostridium paraputrificum</name>
    <dbReference type="NCBI Taxonomy" id="29363"/>
    <lineage>
        <taxon>Bacteria</taxon>
        <taxon>Bacillati</taxon>
        <taxon>Bacillota</taxon>
        <taxon>Clostridia</taxon>
        <taxon>Eubacteriales</taxon>
        <taxon>Clostridiaceae</taxon>
        <taxon>Clostridium</taxon>
    </lineage>
</organism>
<evidence type="ECO:0000256" key="4">
    <source>
        <dbReference type="SAM" id="SignalP"/>
    </source>
</evidence>
<feature type="compositionally biased region" description="Polar residues" evidence="3">
    <location>
        <begin position="1906"/>
        <end position="1918"/>
    </location>
</feature>
<keyword evidence="6" id="KW-0378">Hydrolase</keyword>
<keyword evidence="2" id="KW-0326">Glycosidase</keyword>
<dbReference type="EMBL" id="CACRTV010000058">
    <property type="protein sequence ID" value="VYU50393.1"/>
    <property type="molecule type" value="Genomic_DNA"/>
</dbReference>
<dbReference type="Gene3D" id="3.30.2080.10">
    <property type="entry name" value="GH92 mannosidase domain"/>
    <property type="match status" value="1"/>
</dbReference>
<name>A0A6N3FF43_9CLOT</name>
<dbReference type="InterPro" id="IPR041371">
    <property type="entry name" value="GH92_N"/>
</dbReference>
<dbReference type="InterPro" id="IPR000421">
    <property type="entry name" value="FA58C"/>
</dbReference>
<dbReference type="Gene3D" id="1.20.1270.90">
    <property type="entry name" value="AF1782-like"/>
    <property type="match status" value="1"/>
</dbReference>
<dbReference type="GO" id="GO:0000224">
    <property type="term" value="F:peptide-N4-(N-acetyl-beta-glucosaminyl)asparagine amidase activity"/>
    <property type="evidence" value="ECO:0007669"/>
    <property type="project" value="TreeGrafter"/>
</dbReference>
<evidence type="ECO:0000256" key="2">
    <source>
        <dbReference type="ARBA" id="ARBA00023295"/>
    </source>
</evidence>
<dbReference type="SUPFAM" id="SSF49785">
    <property type="entry name" value="Galactose-binding domain-like"/>
    <property type="match status" value="3"/>
</dbReference>
<evidence type="ECO:0000313" key="6">
    <source>
        <dbReference type="EMBL" id="VYU50393.1"/>
    </source>
</evidence>
<dbReference type="Pfam" id="PF17678">
    <property type="entry name" value="Glyco_hydro_92N"/>
    <property type="match status" value="1"/>
</dbReference>
<dbReference type="Gene3D" id="2.70.98.10">
    <property type="match status" value="1"/>
</dbReference>
<dbReference type="InterPro" id="IPR014718">
    <property type="entry name" value="GH-type_carb-bd"/>
</dbReference>
<dbReference type="Gene3D" id="1.20.1610.10">
    <property type="entry name" value="alpha-1,2-mannosidases domains"/>
    <property type="match status" value="1"/>
</dbReference>
<feature type="chain" id="PRO_5027010887" evidence="4">
    <location>
        <begin position="30"/>
        <end position="1947"/>
    </location>
</feature>
<dbReference type="GO" id="GO:0006516">
    <property type="term" value="P:glycoprotein catabolic process"/>
    <property type="evidence" value="ECO:0007669"/>
    <property type="project" value="TreeGrafter"/>
</dbReference>
<dbReference type="InterPro" id="IPR008979">
    <property type="entry name" value="Galactose-bd-like_sf"/>
</dbReference>
<protein>
    <submittedName>
        <fullName evidence="6">Glycosyl hydrolase family 92</fullName>
    </submittedName>
</protein>
<dbReference type="GO" id="GO:0030246">
    <property type="term" value="F:carbohydrate binding"/>
    <property type="evidence" value="ECO:0007669"/>
    <property type="project" value="InterPro"/>
</dbReference>
<proteinExistence type="predicted"/>
<feature type="compositionally biased region" description="Basic and acidic residues" evidence="3">
    <location>
        <begin position="1884"/>
        <end position="1901"/>
    </location>
</feature>
<sequence>MKVKSKKILTTLLVTAFTVSTMNCTTVFAMVDKFIPEKQGKEVLFETSFEDNEENKEFLETTIDDTKGSVNVSGLEEPVFIDGSINNKIIRSSIKSCKSHNDNEIAQNLFDDSTNTKFLAYNGSSINESNPVWVSFEVKDKVKVDRYQIVSANDSPERDPKSWNLFGSSDGDEWTKIDSQTNQVFNKRFERKEYRIENPSEYKFFKIVINEIAGSNGTMGQFSELNLGTGIKEDNNISESMTTTISKGPTGTWNQASGKGWSGANALKVAGTHIGNKRAYSYNVIYEDLNIKVKENTNLSYKIFPSMIDESDYDYDYTQMHIAVDVEFTDGSFLSELGAIDQYDTKLNPQAQGDSKVLTTNQWNYIASNIGSVAKNKTIKNILVAYDNDENAKSNDAEFKTFIDDIEIYNEKSVEFKHKSDYVNILRGTNDSPSFSRGLTAPAVTVPHGFNFFVPATNGDDNKIYNYQLNGNTFKHITISHEPSYWVGDRGTWQFMINTSIDIGSVKSGDEINSSARQAEFSHDNEIAKAHYYSVTFDEGSNASNSQIEVTPTLHGAVSRFTFDKDSKNRNIIFDSTRASGTLKYNKDGSFEATSNHTSNGMQTMYVYGEFSEKPVSTIVQNSKQGIASFDSDVVELKLATSFISIDQAKKNLELEIGKNDDFKSIFKQAQNTWDETLNTIDVKGASKDQLITLYSNLYRLNAYPNLLSENTGTNDEPVWKYKSPYGNHDVVDGTLYYNNGFWDTYRTAWAAYGLFTPEKATELLDGLVQHYNDQGYVPRWIAPGGTNSMVGTNSDIIFGDAIAKGIEFDWQNAYESAIKNAAVAVDSSNLTNGGRAQLNTSIFEGYTAHNMQHEGFSWSIEGYINDYGVYKLANELGYEDEAAYYLNRALNYSKLFKSTGNSVEDKWLRGKNANGDWSYSDEEFNPFFWGDDYTETNAFNMAVSVPQDGQGLANLYGGRAALGEKLDTIFKTNGDYWGYGAEESIGGIHEQKEAREIKLGQYGHSNQPSHHIPYMYNYAGQPWKTQKYVRDILDRAYVGSDFGQGYIGDEDNGEMSAWYIFSALGFYPVSMGNDEYAIGSPLFDEITVHLDNGKDIKVIANNNSDENIYIQSMKLNGKEYNKNYIKHSDIANGATIEFEMGSTPNTNWGSSENSLPTSITDGDELPDPLEDVTITSVKEISYPNSSDLLESLYSNVTESKNLFDNNSNTASILNESGKSEVIYTFGKPTKISIMTLTSGRNGSAPSGYILSGSHDGENWKVIDERDELEFEWQRYTRPFKLPEENCEGFIKYKVELIGGETLAEIELLGQEGDTSSIDKDTLNKLIINAKVIDQSNMTQAAKELLNNAIKSAEEVVNNESSTQEEIINKYLELKNVIDRVNSIRIAKSRIEAEEFNSAHSDIVNDGDNIGGVKKNTWAKYNDIAFEGNEDSLELYYSAQKKDAGGYVEVYIDGMEGDPIAKIDVPITGDNWSTYVLAEGNLIKDVEPGLHDIYLVFKNDTDTPYVSNVDYFRFGNKIDANINVIGEGSVNEGIAYEGRPYTITFDGEVSHIFVNCVEVEFDKAKNSYTIDNLTSETEIVVVFGDLVHYKIITEVQNGDATIELSKSEATGYEEVSLIIKDIEKGKILSSVKVNGEEQTISNSVDGVYKIKLVMPFEDAKVEVILEDKVEMMNVKVNSSENGEISTSAIDNQIAEGDDLVISIIPNEGYRLESLIINGNDMTSLVESNKLVYKSVSEDLEISSKFVINTNKEELQRIINLANDVVEKGFLEGVSKEIVDEFNNALAVAKNINNNLNSNQEDISKASIDLMNSIKKVIEFERVNKDELRQYIGDIENIDLSVYTESTVAEFTKALKNARDVLNNELATQEEVDKALSDLKVTKGSLTKKESNTNKENGETEKPGGINSDSSNSDTPKTGDVSSISQYIYAIVSAGGGLYLLLKGKRES</sequence>
<dbReference type="PANTHER" id="PTHR12143:SF43">
    <property type="entry name" value="PUTATIVE-RELATED"/>
    <property type="match status" value="1"/>
</dbReference>
<dbReference type="InterPro" id="IPR006584">
    <property type="entry name" value="Cellulose-bd_IV"/>
</dbReference>
<dbReference type="Gene3D" id="2.60.120.260">
    <property type="entry name" value="Galactose-binding domain-like"/>
    <property type="match status" value="3"/>
</dbReference>